<dbReference type="Pfam" id="PF02120">
    <property type="entry name" value="Flg_hook"/>
    <property type="match status" value="1"/>
</dbReference>
<sequence length="539" mass="58901">MAFHISGFLQQMVSGTKSSESASTESAAAENAGQTEQTAQVNTINAKYLASLLAGDTVTGVVNSMKDKQVILSLPNGENLFARLAQGAQVQLGQSMTFQVQENKGNFVALKPLFGDAQQMVLVQKALEAAGLSVNESNMAIVQELLARNMSIDAAMLNEMVKNNLKFPNASLDTMANLVKLNIPVTQENIEQYEAYTHYERNMAGQLDSLPSALSDTLTQLTGQDPVQAGAFLKNVTAALYEGLPQEMQAGLSETMPQDAVREGLAQKITETFNDTPQGGQAQALAEQITEGNATVKETLSQLADLIAGTKNTPDDTQAAGQTEKKLTQLLASKELGQLLKGQIEETLYLKPQMADSEESIKGFYKRVRSSLEAVSKETQKAAEGSALSANLNEIKSNIDFMNDLNRNMTYFQMPVRFSEGTGNGELYVFTNKKTLHNNPENVSALLHLDMEHLGPVDVYVKLAGKNVTTNFCLEDSETLDFVYDHIDRLNARLEALGYTAHFEMKLTQPQENFDFEKDFLQNQTGGAPTSQYIFDIKA</sequence>
<dbReference type="Gene3D" id="3.30.750.140">
    <property type="match status" value="1"/>
</dbReference>
<dbReference type="Proteomes" id="UP001546774">
    <property type="component" value="Unassembled WGS sequence"/>
</dbReference>
<name>A0ABV1H3E5_9FIRM</name>
<evidence type="ECO:0000259" key="1">
    <source>
        <dbReference type="Pfam" id="PF02120"/>
    </source>
</evidence>
<comment type="caution">
    <text evidence="2">The sequence shown here is derived from an EMBL/GenBank/DDBJ whole genome shotgun (WGS) entry which is preliminary data.</text>
</comment>
<feature type="domain" description="Flagellar hook-length control protein-like C-terminal" evidence="1">
    <location>
        <begin position="437"/>
        <end position="510"/>
    </location>
</feature>
<dbReference type="InterPro" id="IPR038610">
    <property type="entry name" value="FliK-like_C_sf"/>
</dbReference>
<keyword evidence="2" id="KW-0282">Flagellum</keyword>
<proteinExistence type="predicted"/>
<evidence type="ECO:0000313" key="2">
    <source>
        <dbReference type="EMBL" id="MEQ2554220.1"/>
    </source>
</evidence>
<keyword evidence="2" id="KW-0969">Cilium</keyword>
<protein>
    <submittedName>
        <fullName evidence="2">Flagellar hook-length control protein FliK</fullName>
    </submittedName>
</protein>
<gene>
    <name evidence="2" type="ORF">WMO37_04200</name>
</gene>
<keyword evidence="3" id="KW-1185">Reference proteome</keyword>
<organism evidence="2 3">
    <name type="scientific">Lachnospira intestinalis</name>
    <dbReference type="NCBI Taxonomy" id="3133158"/>
    <lineage>
        <taxon>Bacteria</taxon>
        <taxon>Bacillati</taxon>
        <taxon>Bacillota</taxon>
        <taxon>Clostridia</taxon>
        <taxon>Lachnospirales</taxon>
        <taxon>Lachnospiraceae</taxon>
        <taxon>Lachnospira</taxon>
    </lineage>
</organism>
<accession>A0ABV1H3E5</accession>
<keyword evidence="2" id="KW-0966">Cell projection</keyword>
<dbReference type="EMBL" id="JBBMFS010000002">
    <property type="protein sequence ID" value="MEQ2554220.1"/>
    <property type="molecule type" value="Genomic_DNA"/>
</dbReference>
<reference evidence="2" key="1">
    <citation type="submission" date="2024-03" db="EMBL/GenBank/DDBJ databases">
        <title>Human intestinal bacterial collection.</title>
        <authorList>
            <person name="Pauvert C."/>
            <person name="Hitch T.C.A."/>
            <person name="Clavel T."/>
        </authorList>
    </citation>
    <scope>NUCLEOTIDE SEQUENCE [LARGE SCALE GENOMIC DNA]</scope>
    <source>
        <strain evidence="2">CLA-AA-H89B</strain>
    </source>
</reference>
<dbReference type="InterPro" id="IPR021136">
    <property type="entry name" value="Flagellar_hook_control-like_C"/>
</dbReference>
<evidence type="ECO:0000313" key="3">
    <source>
        <dbReference type="Proteomes" id="UP001546774"/>
    </source>
</evidence>